<feature type="signal peptide" evidence="2">
    <location>
        <begin position="1"/>
        <end position="27"/>
    </location>
</feature>
<feature type="transmembrane region" description="Helical" evidence="1">
    <location>
        <begin position="303"/>
        <end position="326"/>
    </location>
</feature>
<evidence type="ECO:0000313" key="4">
    <source>
        <dbReference type="Proteomes" id="UP000321798"/>
    </source>
</evidence>
<keyword evidence="4" id="KW-1185">Reference proteome</keyword>
<reference evidence="3 4" key="1">
    <citation type="submission" date="2019-07" db="EMBL/GenBank/DDBJ databases">
        <title>Whole genome shotgun sequence of Cellulomonas soli NBRC 109434.</title>
        <authorList>
            <person name="Hosoyama A."/>
            <person name="Uohara A."/>
            <person name="Ohji S."/>
            <person name="Ichikawa N."/>
        </authorList>
    </citation>
    <scope>NUCLEOTIDE SEQUENCE [LARGE SCALE GENOMIC DNA]</scope>
    <source>
        <strain evidence="3 4">NBRC 109434</strain>
    </source>
</reference>
<proteinExistence type="predicted"/>
<evidence type="ECO:0000256" key="1">
    <source>
        <dbReference type="SAM" id="Phobius"/>
    </source>
</evidence>
<dbReference type="OrthoDB" id="4336304at2"/>
<protein>
    <recommendedName>
        <fullName evidence="5">DUF916 domain-containing protein</fullName>
    </recommendedName>
</protein>
<evidence type="ECO:0000313" key="3">
    <source>
        <dbReference type="EMBL" id="GEP69785.1"/>
    </source>
</evidence>
<accession>A0A512PF06</accession>
<keyword evidence="1" id="KW-0472">Membrane</keyword>
<keyword evidence="2" id="KW-0732">Signal</keyword>
<organism evidence="3 4">
    <name type="scientific">Cellulomonas soli</name>
    <dbReference type="NCBI Taxonomy" id="931535"/>
    <lineage>
        <taxon>Bacteria</taxon>
        <taxon>Bacillati</taxon>
        <taxon>Actinomycetota</taxon>
        <taxon>Actinomycetes</taxon>
        <taxon>Micrococcales</taxon>
        <taxon>Cellulomonadaceae</taxon>
        <taxon>Cellulomonas</taxon>
    </lineage>
</organism>
<dbReference type="RefSeq" id="WP_146953531.1">
    <property type="nucleotide sequence ID" value="NZ_BAABBJ010000001.1"/>
</dbReference>
<dbReference type="EMBL" id="BKAL01000008">
    <property type="protein sequence ID" value="GEP69785.1"/>
    <property type="molecule type" value="Genomic_DNA"/>
</dbReference>
<gene>
    <name evidence="3" type="ORF">CSO01_25000</name>
</gene>
<name>A0A512PF06_9CELL</name>
<feature type="chain" id="PRO_5022121527" description="DUF916 domain-containing protein" evidence="2">
    <location>
        <begin position="28"/>
        <end position="357"/>
    </location>
</feature>
<sequence length="357" mass="35844">MIATLRRTAVLALVTLALLAPAGPVAAATDPDATDMVSFGIAPAGADRPDARPYLAVTAPAGSVVYEHVALVNQDDEPVTLEVYGADVVMADGGGLSVRAAADTDTDAGAWVSVDAAGPVQVPAQTADGFGYTIVPLAITIPQDAEPGDHVAGLVASLVTVAAGADQGPSIRLEQRVAARVYVQVQGEVAPGLVVEDVVADWAPDGVLGTGAVTVGWTVRNTGNVRVAVEPSASVAGPLGVAARRADAPRVEELLPGGTARVEATLEGVPALGREEVTVTAAAVAPLTGRDPGLAPVVATTHVWALAWLPLAVAALVTLLIVVAVARGRSARRAARILPDGPVEPGLVVDTPVGVGR</sequence>
<keyword evidence="1" id="KW-1133">Transmembrane helix</keyword>
<dbReference type="AlphaFoldDB" id="A0A512PF06"/>
<comment type="caution">
    <text evidence="3">The sequence shown here is derived from an EMBL/GenBank/DDBJ whole genome shotgun (WGS) entry which is preliminary data.</text>
</comment>
<evidence type="ECO:0008006" key="5">
    <source>
        <dbReference type="Google" id="ProtNLM"/>
    </source>
</evidence>
<dbReference type="Proteomes" id="UP000321798">
    <property type="component" value="Unassembled WGS sequence"/>
</dbReference>
<evidence type="ECO:0000256" key="2">
    <source>
        <dbReference type="SAM" id="SignalP"/>
    </source>
</evidence>
<keyword evidence="1" id="KW-0812">Transmembrane</keyword>